<evidence type="ECO:0000313" key="2">
    <source>
        <dbReference type="Proteomes" id="UP001230188"/>
    </source>
</evidence>
<evidence type="ECO:0000313" key="1">
    <source>
        <dbReference type="EMBL" id="KAJ8613234.1"/>
    </source>
</evidence>
<sequence length="296" mass="32027">MLAAGSRRRAIAEMFEIVEAKWGSMSKLTDSVSIERGRLERGPLSRLFSHESMALVVEGFLDPRECERLGDRLASLEARPWHVSTAGGLEDSGVATPLGVPRNLAFGDDYHNTVEPATRALRDLCGGGGFASPLDRLRADLDDVWGARVARDKGKPAHAGLGRVMRGPSRGGLVHVDDLAPLRKDRGLFSANIYLKLPPAGGGLELWPVGIRSRWDFYANAPTLSALAGGFQDPASQARLRRRLPPPALVHPNPGDLVILCVQRPHAVAAFETGYRVSLQSFITHEGPTNPLLLEA</sequence>
<dbReference type="AlphaFoldDB" id="A0AAD7UPJ0"/>
<keyword evidence="2" id="KW-1185">Reference proteome</keyword>
<name>A0AAD7UPJ0_9STRA</name>
<reference evidence="1" key="1">
    <citation type="submission" date="2023-01" db="EMBL/GenBank/DDBJ databases">
        <title>Metagenome sequencing of chrysophaentin producing Chrysophaeum taylorii.</title>
        <authorList>
            <person name="Davison J."/>
            <person name="Bewley C."/>
        </authorList>
    </citation>
    <scope>NUCLEOTIDE SEQUENCE</scope>
    <source>
        <strain evidence="1">NIES-1699</strain>
    </source>
</reference>
<dbReference type="Gene3D" id="2.60.120.620">
    <property type="entry name" value="q2cbj1_9rhob like domain"/>
    <property type="match status" value="1"/>
</dbReference>
<organism evidence="1 2">
    <name type="scientific">Chrysophaeum taylorii</name>
    <dbReference type="NCBI Taxonomy" id="2483200"/>
    <lineage>
        <taxon>Eukaryota</taxon>
        <taxon>Sar</taxon>
        <taxon>Stramenopiles</taxon>
        <taxon>Ochrophyta</taxon>
        <taxon>Pelagophyceae</taxon>
        <taxon>Pelagomonadales</taxon>
        <taxon>Pelagomonadaceae</taxon>
        <taxon>Chrysophaeum</taxon>
    </lineage>
</organism>
<gene>
    <name evidence="1" type="ORF">CTAYLR_004527</name>
</gene>
<dbReference type="Proteomes" id="UP001230188">
    <property type="component" value="Unassembled WGS sequence"/>
</dbReference>
<protein>
    <recommendedName>
        <fullName evidence="3">Prolyl 4-hydroxylase alpha subunit Fe(2+) 2OG dioxygenase domain-containing protein</fullName>
    </recommendedName>
</protein>
<proteinExistence type="predicted"/>
<dbReference type="EMBL" id="JAQMWT010000034">
    <property type="protein sequence ID" value="KAJ8613234.1"/>
    <property type="molecule type" value="Genomic_DNA"/>
</dbReference>
<comment type="caution">
    <text evidence="1">The sequence shown here is derived from an EMBL/GenBank/DDBJ whole genome shotgun (WGS) entry which is preliminary data.</text>
</comment>
<evidence type="ECO:0008006" key="3">
    <source>
        <dbReference type="Google" id="ProtNLM"/>
    </source>
</evidence>
<accession>A0AAD7UPJ0</accession>